<dbReference type="EMBL" id="VSSQ01049489">
    <property type="protein sequence ID" value="MPN03565.1"/>
    <property type="molecule type" value="Genomic_DNA"/>
</dbReference>
<comment type="caution">
    <text evidence="1">The sequence shown here is derived from an EMBL/GenBank/DDBJ whole genome shotgun (WGS) entry which is preliminary data.</text>
</comment>
<proteinExistence type="predicted"/>
<reference evidence="1" key="1">
    <citation type="submission" date="2019-08" db="EMBL/GenBank/DDBJ databases">
        <authorList>
            <person name="Kucharzyk K."/>
            <person name="Murdoch R.W."/>
            <person name="Higgins S."/>
            <person name="Loffler F."/>
        </authorList>
    </citation>
    <scope>NUCLEOTIDE SEQUENCE</scope>
</reference>
<sequence>MKWNDVRKIYPNQFVKIQVLDYHMDKNTEYIDDMTVINAI</sequence>
<gene>
    <name evidence="1" type="ORF">SDC9_150796</name>
</gene>
<protein>
    <submittedName>
        <fullName evidence="1">Uncharacterized protein</fullName>
    </submittedName>
</protein>
<evidence type="ECO:0000313" key="1">
    <source>
        <dbReference type="EMBL" id="MPN03565.1"/>
    </source>
</evidence>
<name>A0A645ENH2_9ZZZZ</name>
<organism evidence="1">
    <name type="scientific">bioreactor metagenome</name>
    <dbReference type="NCBI Taxonomy" id="1076179"/>
    <lineage>
        <taxon>unclassified sequences</taxon>
        <taxon>metagenomes</taxon>
        <taxon>ecological metagenomes</taxon>
    </lineage>
</organism>
<dbReference type="AlphaFoldDB" id="A0A645ENH2"/>
<accession>A0A645ENH2</accession>